<dbReference type="SUPFAM" id="SSF50475">
    <property type="entry name" value="FMN-binding split barrel"/>
    <property type="match status" value="1"/>
</dbReference>
<dbReference type="Gene3D" id="2.30.110.10">
    <property type="entry name" value="Electron Transport, Fmn-binding Protein, Chain A"/>
    <property type="match status" value="1"/>
</dbReference>
<reference evidence="3 4" key="1">
    <citation type="submission" date="2024-06" db="EMBL/GenBank/DDBJ databases">
        <title>Draft genome sequence of Geodermatophilus badlandi, a novel member of the Geodermatophilaceae isolated from badland sedimentary rocks in the Red desert, Wyoming, USA.</title>
        <authorList>
            <person name="Ben Tekaya S."/>
            <person name="Nouioui I."/>
            <person name="Flores G.M."/>
            <person name="Shaal M.N."/>
            <person name="Bredoire F."/>
            <person name="Basile F."/>
            <person name="Van Diepen L."/>
            <person name="Ward N.L."/>
        </authorList>
    </citation>
    <scope>NUCLEOTIDE SEQUENCE [LARGE SCALE GENOMIC DNA]</scope>
    <source>
        <strain evidence="3 4">WL48A</strain>
    </source>
</reference>
<dbReference type="NCBIfam" id="TIGR03668">
    <property type="entry name" value="Rv0121_F420"/>
    <property type="match status" value="1"/>
</dbReference>
<evidence type="ECO:0000259" key="2">
    <source>
        <dbReference type="Pfam" id="PF01243"/>
    </source>
</evidence>
<evidence type="ECO:0000313" key="3">
    <source>
        <dbReference type="EMBL" id="MEX5721541.1"/>
    </source>
</evidence>
<dbReference type="PANTHER" id="PTHR35176:SF2">
    <property type="entry name" value="F420H(2)-DEPENDENT REDUCTASE RV1155"/>
    <property type="match status" value="1"/>
</dbReference>
<feature type="domain" description="Pyridoxamine 5'-phosphate oxidase N-terminal" evidence="2">
    <location>
        <begin position="4"/>
        <end position="132"/>
    </location>
</feature>
<accession>A0ABV3XLS6</accession>
<keyword evidence="1" id="KW-0560">Oxidoreductase</keyword>
<dbReference type="Proteomes" id="UP001560045">
    <property type="component" value="Unassembled WGS sequence"/>
</dbReference>
<dbReference type="InterPro" id="IPR012349">
    <property type="entry name" value="Split_barrel_FMN-bd"/>
</dbReference>
<gene>
    <name evidence="3" type="ORF">ABQ292_24605</name>
</gene>
<dbReference type="InterPro" id="IPR019967">
    <property type="entry name" value="F420-dep_enz_PPOX_Rv0121"/>
</dbReference>
<organism evidence="3 4">
    <name type="scientific">Geodermatophilus maliterrae</name>
    <dbReference type="NCBI Taxonomy" id="3162531"/>
    <lineage>
        <taxon>Bacteria</taxon>
        <taxon>Bacillati</taxon>
        <taxon>Actinomycetota</taxon>
        <taxon>Actinomycetes</taxon>
        <taxon>Geodermatophilales</taxon>
        <taxon>Geodermatophilaceae</taxon>
        <taxon>Geodermatophilus</taxon>
    </lineage>
</organism>
<keyword evidence="4" id="KW-1185">Reference proteome</keyword>
<evidence type="ECO:0000256" key="1">
    <source>
        <dbReference type="ARBA" id="ARBA00023002"/>
    </source>
</evidence>
<name>A0ABV3XLS6_9ACTN</name>
<proteinExistence type="predicted"/>
<comment type="caution">
    <text evidence="3">The sequence shown here is derived from an EMBL/GenBank/DDBJ whole genome shotgun (WGS) entry which is preliminary data.</text>
</comment>
<evidence type="ECO:0000313" key="4">
    <source>
        <dbReference type="Proteomes" id="UP001560045"/>
    </source>
</evidence>
<dbReference type="Pfam" id="PF01243">
    <property type="entry name" value="PNPOx_N"/>
    <property type="match status" value="1"/>
</dbReference>
<dbReference type="PANTHER" id="PTHR35176">
    <property type="entry name" value="HEME OXYGENASE HI_0854-RELATED"/>
    <property type="match status" value="1"/>
</dbReference>
<dbReference type="InterPro" id="IPR052019">
    <property type="entry name" value="F420H2_bilvrd_red/Heme_oxyg"/>
</dbReference>
<dbReference type="InterPro" id="IPR011576">
    <property type="entry name" value="Pyridox_Oxase_N"/>
</dbReference>
<dbReference type="EMBL" id="JBFNXQ010000137">
    <property type="protein sequence ID" value="MEX5721541.1"/>
    <property type="molecule type" value="Genomic_DNA"/>
</dbReference>
<dbReference type="RefSeq" id="WP_369210341.1">
    <property type="nucleotide sequence ID" value="NZ_JBFNXQ010000137.1"/>
</dbReference>
<protein>
    <submittedName>
        <fullName evidence="3">TIGR03668 family PPOX class F420-dependent oxidoreductase</fullName>
    </submittedName>
</protein>
<sequence length="136" mass="15149">MQTTELRRRFASSPVARLSTVRPDGGPHVVPIVFALVDDTVYSAIDAKPKRSPRLQRLTNVRADPRCAVLVDHYSDDWRQLWWVRADGRGEVVDASPAHPGIQALVQRFPQYRDAPPSGPLLVVAVERWSGWAGTA</sequence>